<comment type="caution">
    <text evidence="4">The sequence shown here is derived from an EMBL/GenBank/DDBJ whole genome shotgun (WGS) entry which is preliminary data.</text>
</comment>
<accession>A0A1I4B9X3</accession>
<sequence>MKRTLTIFAAASICSLIAFSAQAAGKKKAIRLCERQMQEAARQYNVPLGILYAVGLTETGRKNSLHPYALNIAGKAYFADSATEALAAIKRSRNRGVKLIDVGCMQINIYYHLNKFSDLRAMLDPSQNVAYAARFLSELKQREKSWTMAVARYHAGPNNNPAQKRYVCRVIKNIVASGYGRWTPNSLKFCK</sequence>
<dbReference type="Pfam" id="PF01464">
    <property type="entry name" value="SLT"/>
    <property type="match status" value="1"/>
</dbReference>
<feature type="domain" description="Transglycosylase SLT" evidence="3">
    <location>
        <begin position="37"/>
        <end position="167"/>
    </location>
</feature>
<proteinExistence type="inferred from homology"/>
<evidence type="ECO:0000256" key="2">
    <source>
        <dbReference type="SAM" id="SignalP"/>
    </source>
</evidence>
<feature type="chain" id="PRO_5045506985" evidence="2">
    <location>
        <begin position="24"/>
        <end position="191"/>
    </location>
</feature>
<evidence type="ECO:0000313" key="5">
    <source>
        <dbReference type="Proteomes" id="UP000199598"/>
    </source>
</evidence>
<evidence type="ECO:0000259" key="3">
    <source>
        <dbReference type="Pfam" id="PF01464"/>
    </source>
</evidence>
<keyword evidence="2" id="KW-0732">Signal</keyword>
<gene>
    <name evidence="4" type="ORF">SAMN04488518_107242</name>
</gene>
<dbReference type="InterPro" id="IPR023346">
    <property type="entry name" value="Lysozyme-like_dom_sf"/>
</dbReference>
<dbReference type="RefSeq" id="WP_093520625.1">
    <property type="nucleotide sequence ID" value="NZ_FOSK01000007.1"/>
</dbReference>
<evidence type="ECO:0000256" key="1">
    <source>
        <dbReference type="ARBA" id="ARBA00009387"/>
    </source>
</evidence>
<dbReference type="InterPro" id="IPR008258">
    <property type="entry name" value="Transglycosylase_SLT_dom_1"/>
</dbReference>
<dbReference type="SUPFAM" id="SSF53955">
    <property type="entry name" value="Lysozyme-like"/>
    <property type="match status" value="1"/>
</dbReference>
<name>A0A1I4B9X3_9HYPH</name>
<comment type="similarity">
    <text evidence="1">Belongs to the virb1 family.</text>
</comment>
<dbReference type="Proteomes" id="UP000199598">
    <property type="component" value="Unassembled WGS sequence"/>
</dbReference>
<feature type="signal peptide" evidence="2">
    <location>
        <begin position="1"/>
        <end position="23"/>
    </location>
</feature>
<dbReference type="Gene3D" id="1.10.530.10">
    <property type="match status" value="1"/>
</dbReference>
<keyword evidence="5" id="KW-1185">Reference proteome</keyword>
<dbReference type="EMBL" id="FOSK01000007">
    <property type="protein sequence ID" value="SFK65622.1"/>
    <property type="molecule type" value="Genomic_DNA"/>
</dbReference>
<reference evidence="4 5" key="1">
    <citation type="submission" date="2016-10" db="EMBL/GenBank/DDBJ databases">
        <authorList>
            <person name="Varghese N."/>
            <person name="Submissions S."/>
        </authorList>
    </citation>
    <scope>NUCLEOTIDE SEQUENCE [LARGE SCALE GENOMIC DNA]</scope>
    <source>
        <strain evidence="4 5">DSM 16392</strain>
    </source>
</reference>
<protein>
    <submittedName>
        <fullName evidence="4">Transglycosylase SLT domain-containing protein</fullName>
    </submittedName>
</protein>
<organism evidence="4 5">
    <name type="scientific">Pseudovibrio ascidiaceicola</name>
    <dbReference type="NCBI Taxonomy" id="285279"/>
    <lineage>
        <taxon>Bacteria</taxon>
        <taxon>Pseudomonadati</taxon>
        <taxon>Pseudomonadota</taxon>
        <taxon>Alphaproteobacteria</taxon>
        <taxon>Hyphomicrobiales</taxon>
        <taxon>Stappiaceae</taxon>
        <taxon>Pseudovibrio</taxon>
    </lineage>
</organism>
<evidence type="ECO:0000313" key="4">
    <source>
        <dbReference type="EMBL" id="SFK65622.1"/>
    </source>
</evidence>